<organism evidence="4 5">
    <name type="scientific">Neolewinella lacunae</name>
    <dbReference type="NCBI Taxonomy" id="1517758"/>
    <lineage>
        <taxon>Bacteria</taxon>
        <taxon>Pseudomonadati</taxon>
        <taxon>Bacteroidota</taxon>
        <taxon>Saprospiria</taxon>
        <taxon>Saprospirales</taxon>
        <taxon>Lewinellaceae</taxon>
        <taxon>Neolewinella</taxon>
    </lineage>
</organism>
<dbReference type="InterPro" id="IPR026956">
    <property type="entry name" value="D-ser_dehydrat-like_dom"/>
</dbReference>
<accession>A0A923PPI7</accession>
<dbReference type="Pfam" id="PF14031">
    <property type="entry name" value="D-ser_dehydrat"/>
    <property type="match status" value="1"/>
</dbReference>
<protein>
    <submittedName>
        <fullName evidence="4">Alanine racemase</fullName>
    </submittedName>
</protein>
<keyword evidence="5" id="KW-1185">Reference proteome</keyword>
<dbReference type="InterPro" id="IPR042208">
    <property type="entry name" value="D-ser_dehydrat-like_sf"/>
</dbReference>
<dbReference type="SUPFAM" id="SSF51419">
    <property type="entry name" value="PLP-binding barrel"/>
    <property type="match status" value="1"/>
</dbReference>
<dbReference type="InterPro" id="IPR001608">
    <property type="entry name" value="Ala_racemase_N"/>
</dbReference>
<comment type="similarity">
    <text evidence="1">Belongs to the DSD1 family.</text>
</comment>
<reference evidence="4" key="1">
    <citation type="submission" date="2020-08" db="EMBL/GenBank/DDBJ databases">
        <title>Lewinella bacteria from marine environments.</title>
        <authorList>
            <person name="Zhong Y."/>
        </authorList>
    </citation>
    <scope>NUCLEOTIDE SEQUENCE</scope>
    <source>
        <strain evidence="4">KCTC 42187</strain>
    </source>
</reference>
<dbReference type="InterPro" id="IPR051466">
    <property type="entry name" value="D-amino_acid_metab_enzyme"/>
</dbReference>
<dbReference type="Proteomes" id="UP000650081">
    <property type="component" value="Unassembled WGS sequence"/>
</dbReference>
<dbReference type="Gene3D" id="3.20.20.10">
    <property type="entry name" value="Alanine racemase"/>
    <property type="match status" value="1"/>
</dbReference>
<dbReference type="GO" id="GO:0008721">
    <property type="term" value="F:D-serine ammonia-lyase activity"/>
    <property type="evidence" value="ECO:0007669"/>
    <property type="project" value="TreeGrafter"/>
</dbReference>
<dbReference type="InterPro" id="IPR029066">
    <property type="entry name" value="PLP-binding_barrel"/>
</dbReference>
<dbReference type="PANTHER" id="PTHR28004">
    <property type="entry name" value="ZGC:162816-RELATED"/>
    <property type="match status" value="1"/>
</dbReference>
<dbReference type="Pfam" id="PF01168">
    <property type="entry name" value="Ala_racemase_N"/>
    <property type="match status" value="1"/>
</dbReference>
<evidence type="ECO:0000313" key="4">
    <source>
        <dbReference type="EMBL" id="MBC6996200.1"/>
    </source>
</evidence>
<dbReference type="SMART" id="SM01119">
    <property type="entry name" value="D-ser_dehydrat"/>
    <property type="match status" value="1"/>
</dbReference>
<keyword evidence="2" id="KW-0456">Lyase</keyword>
<dbReference type="EMBL" id="JACSIT010000151">
    <property type="protein sequence ID" value="MBC6996200.1"/>
    <property type="molecule type" value="Genomic_DNA"/>
</dbReference>
<name>A0A923PPI7_9BACT</name>
<dbReference type="GO" id="GO:0036088">
    <property type="term" value="P:D-serine catabolic process"/>
    <property type="evidence" value="ECO:0007669"/>
    <property type="project" value="TreeGrafter"/>
</dbReference>
<evidence type="ECO:0000256" key="2">
    <source>
        <dbReference type="ARBA" id="ARBA00023239"/>
    </source>
</evidence>
<feature type="domain" description="D-serine dehydratase-like" evidence="3">
    <location>
        <begin position="245"/>
        <end position="344"/>
    </location>
</feature>
<evidence type="ECO:0000259" key="3">
    <source>
        <dbReference type="SMART" id="SM01119"/>
    </source>
</evidence>
<dbReference type="RefSeq" id="WP_187468216.1">
    <property type="nucleotide sequence ID" value="NZ_JACSIT010000151.1"/>
</dbReference>
<dbReference type="PANTHER" id="PTHR28004:SF2">
    <property type="entry name" value="D-SERINE DEHYDRATASE"/>
    <property type="match status" value="1"/>
</dbReference>
<evidence type="ECO:0000256" key="1">
    <source>
        <dbReference type="ARBA" id="ARBA00005323"/>
    </source>
</evidence>
<proteinExistence type="inferred from homology"/>
<gene>
    <name evidence="4" type="ORF">H9S92_18665</name>
</gene>
<evidence type="ECO:0000313" key="5">
    <source>
        <dbReference type="Proteomes" id="UP000650081"/>
    </source>
</evidence>
<comment type="caution">
    <text evidence="4">The sequence shown here is derived from an EMBL/GenBank/DDBJ whole genome shotgun (WGS) entry which is preliminary data.</text>
</comment>
<dbReference type="Gene3D" id="2.40.37.20">
    <property type="entry name" value="D-serine dehydratase-like domain"/>
    <property type="match status" value="1"/>
</dbReference>
<dbReference type="AlphaFoldDB" id="A0A923PPI7"/>
<sequence length="353" mass="37935">MLAHLTSPTLLLSESKVRSNLQRMAERAARHGLDLIPHFKTHQSATVSAWAREYGVREVTVTSLRMAQDAVEAGWKRITIAMPLNVRELPALAELAQRVNLSVFLTNAVAAEALAARRIPGLRYFIEVDAGYGRSGVPWDAREEIEGIVAAAGEAGFRGFYVHSGHTYAAGGAAELARVHQSLLDIIVQMREGFGGRPLEFAVGDTPACSTQEDFRGVTSIGPGNFFYYDLVQTELGACTLEDIAVCLAVPVVQVIPARGEVIVHGGWVQLGADRLPDGRYGAVVRLQPDGTWEARVTSGAYVKKLSQEHGTLALPAAWLAEMKPGDLLGVLPVHACATVHGMRATGETVVVP</sequence>